<gene>
    <name evidence="6" type="ordered locus">M5M_13410</name>
</gene>
<dbReference type="GO" id="GO:0019825">
    <property type="term" value="F:oxygen binding"/>
    <property type="evidence" value="ECO:0007669"/>
    <property type="project" value="InterPro"/>
</dbReference>
<dbReference type="HOGENOM" id="CLU_103526_2_0_6"/>
<evidence type="ECO:0000256" key="4">
    <source>
        <dbReference type="ARBA" id="ARBA00023004"/>
    </source>
</evidence>
<name>K4KLD3_SIMAS</name>
<dbReference type="OrthoDB" id="9795814at2"/>
<feature type="binding site" description="distal binding residue" evidence="5">
    <location>
        <position position="89"/>
    </location>
    <ligand>
        <name>heme</name>
        <dbReference type="ChEBI" id="CHEBI:30413"/>
    </ligand>
    <ligandPart>
        <name>Fe</name>
        <dbReference type="ChEBI" id="CHEBI:18248"/>
    </ligandPart>
</feature>
<dbReference type="CDD" id="cd00454">
    <property type="entry name" value="TrHb1_N"/>
    <property type="match status" value="1"/>
</dbReference>
<dbReference type="Proteomes" id="UP000000466">
    <property type="component" value="Chromosome"/>
</dbReference>
<proteinExistence type="predicted"/>
<dbReference type="RefSeq" id="WP_015047989.1">
    <property type="nucleotide sequence ID" value="NC_018868.3"/>
</dbReference>
<accession>K4KLD3</accession>
<dbReference type="PROSITE" id="PS51257">
    <property type="entry name" value="PROKAR_LIPOPROTEIN"/>
    <property type="match status" value="1"/>
</dbReference>
<evidence type="ECO:0000313" key="7">
    <source>
        <dbReference type="Proteomes" id="UP000000466"/>
    </source>
</evidence>
<dbReference type="GO" id="GO:0046872">
    <property type="term" value="F:metal ion binding"/>
    <property type="evidence" value="ECO:0007669"/>
    <property type="project" value="UniProtKB-KW"/>
</dbReference>
<dbReference type="EMBL" id="CP003746">
    <property type="protein sequence ID" value="AFU99826.1"/>
    <property type="molecule type" value="Genomic_DNA"/>
</dbReference>
<dbReference type="GO" id="GO:0020037">
    <property type="term" value="F:heme binding"/>
    <property type="evidence" value="ECO:0007669"/>
    <property type="project" value="InterPro"/>
</dbReference>
<dbReference type="STRING" id="1117647.M5M_13410"/>
<dbReference type="Pfam" id="PF01152">
    <property type="entry name" value="Bac_globin"/>
    <property type="match status" value="1"/>
</dbReference>
<evidence type="ECO:0000256" key="3">
    <source>
        <dbReference type="ARBA" id="ARBA00022723"/>
    </source>
</evidence>
<keyword evidence="3 5" id="KW-0479">Metal-binding</keyword>
<dbReference type="KEGG" id="saga:M5M_13410"/>
<dbReference type="InterPro" id="IPR012292">
    <property type="entry name" value="Globin/Proto"/>
</dbReference>
<dbReference type="eggNOG" id="COG2346">
    <property type="taxonomic scope" value="Bacteria"/>
</dbReference>
<dbReference type="InterPro" id="IPR001486">
    <property type="entry name" value="Hemoglobin_trunc"/>
</dbReference>
<dbReference type="SUPFAM" id="SSF46458">
    <property type="entry name" value="Globin-like"/>
    <property type="match status" value="1"/>
</dbReference>
<protein>
    <submittedName>
        <fullName evidence="6">Cyanoglobin, Hemoglobin-like protein HbN</fullName>
    </submittedName>
</protein>
<keyword evidence="4 5" id="KW-0408">Iron</keyword>
<organism evidence="6 7">
    <name type="scientific">Simiduia agarivorans (strain DSM 21679 / JCM 13881 / BCRC 17597 / SA1)</name>
    <dbReference type="NCBI Taxonomy" id="1117647"/>
    <lineage>
        <taxon>Bacteria</taxon>
        <taxon>Pseudomonadati</taxon>
        <taxon>Pseudomonadota</taxon>
        <taxon>Gammaproteobacteria</taxon>
        <taxon>Cellvibrionales</taxon>
        <taxon>Cellvibrionaceae</taxon>
        <taxon>Simiduia</taxon>
    </lineage>
</organism>
<reference evidence="6 7" key="1">
    <citation type="journal article" date="2013" name="Genome Announc.">
        <title>Complete genome sequence of Simiduia agarivorans SA1(T), a marine bacterium able to degrade a variety of polysaccharides.</title>
        <authorList>
            <person name="Lin S.Y."/>
            <person name="Shieh W.Y."/>
            <person name="Chen J.S."/>
            <person name="Tang S.L."/>
        </authorList>
    </citation>
    <scope>NUCLEOTIDE SEQUENCE [LARGE SCALE GENOMIC DNA]</scope>
    <source>
        <strain evidence="7">DSM 21679 / JCM 13881 / BCRC 17597 / SA1</strain>
    </source>
</reference>
<dbReference type="AlphaFoldDB" id="K4KLD3"/>
<keyword evidence="2 5" id="KW-0349">Heme</keyword>
<evidence type="ECO:0000256" key="5">
    <source>
        <dbReference type="PIRSR" id="PIRSR601486-1"/>
    </source>
</evidence>
<sequence>MRLLFCFLVWILAGCASQNTDNLYERLGGEQGIITIVDNLLYVIAEDPIIRPLFEKTDLDRFHEKLSEQLCEVAGGPCIYTGDDMVEVHAGMAMNNRHFDAMVTALDQAMQDAGVTFSARNAMLARLAALHEQVMQETVIPN</sequence>
<evidence type="ECO:0000256" key="1">
    <source>
        <dbReference type="ARBA" id="ARBA00022448"/>
    </source>
</evidence>
<keyword evidence="7" id="KW-1185">Reference proteome</keyword>
<dbReference type="InterPro" id="IPR009050">
    <property type="entry name" value="Globin-like_sf"/>
</dbReference>
<evidence type="ECO:0000313" key="6">
    <source>
        <dbReference type="EMBL" id="AFU99826.1"/>
    </source>
</evidence>
<keyword evidence="1" id="KW-0813">Transport</keyword>
<evidence type="ECO:0000256" key="2">
    <source>
        <dbReference type="ARBA" id="ARBA00022617"/>
    </source>
</evidence>
<dbReference type="Gene3D" id="1.10.490.10">
    <property type="entry name" value="Globins"/>
    <property type="match status" value="1"/>
</dbReference>